<evidence type="ECO:0000259" key="2">
    <source>
        <dbReference type="PROSITE" id="PS50222"/>
    </source>
</evidence>
<dbReference type="GO" id="GO:0005509">
    <property type="term" value="F:calcium ion binding"/>
    <property type="evidence" value="ECO:0007669"/>
    <property type="project" value="InterPro"/>
</dbReference>
<name>A0AAV9BPU4_ACOGR</name>
<feature type="transmembrane region" description="Helical" evidence="1">
    <location>
        <begin position="153"/>
        <end position="171"/>
    </location>
</feature>
<evidence type="ECO:0000256" key="1">
    <source>
        <dbReference type="SAM" id="Phobius"/>
    </source>
</evidence>
<protein>
    <submittedName>
        <fullName evidence="3">Calmodulin-1/11/16</fullName>
    </submittedName>
</protein>
<dbReference type="InterPro" id="IPR011992">
    <property type="entry name" value="EF-hand-dom_pair"/>
</dbReference>
<comment type="caution">
    <text evidence="3">The sequence shown here is derived from an EMBL/GenBank/DDBJ whole genome shotgun (WGS) entry which is preliminary data.</text>
</comment>
<sequence length="254" mass="28948">MVVIAFSSDPAIPFKKSKEGLRRLSKLPSNIQGLVGTSSTMWEAEKPTLCRKNSILGFRVLSGSYESNLGCRVIMLVIWVRLKPWFLKKAITESTFSEDLMRTLALRADSGDNPHEFTRYEAVVGDGSPFFDRFERWVMDLGDRGFQETVNGYHLRWILLMLMMVVVVLNLRRARALFGRGFCREVLTLCGNNTKTRNNRDCVSDSYSTDDLVSANLTFPKRSRIEKMADQLTDDQISEFKEAFSLFDKDGDGK</sequence>
<reference evidence="3" key="1">
    <citation type="journal article" date="2023" name="Nat. Commun.">
        <title>Diploid and tetraploid genomes of Acorus and the evolution of monocots.</title>
        <authorList>
            <person name="Ma L."/>
            <person name="Liu K.W."/>
            <person name="Li Z."/>
            <person name="Hsiao Y.Y."/>
            <person name="Qi Y."/>
            <person name="Fu T."/>
            <person name="Tang G.D."/>
            <person name="Zhang D."/>
            <person name="Sun W.H."/>
            <person name="Liu D.K."/>
            <person name="Li Y."/>
            <person name="Chen G.Z."/>
            <person name="Liu X.D."/>
            <person name="Liao X.Y."/>
            <person name="Jiang Y.T."/>
            <person name="Yu X."/>
            <person name="Hao Y."/>
            <person name="Huang J."/>
            <person name="Zhao X.W."/>
            <person name="Ke S."/>
            <person name="Chen Y.Y."/>
            <person name="Wu W.L."/>
            <person name="Hsu J.L."/>
            <person name="Lin Y.F."/>
            <person name="Huang M.D."/>
            <person name="Li C.Y."/>
            <person name="Huang L."/>
            <person name="Wang Z.W."/>
            <person name="Zhao X."/>
            <person name="Zhong W.Y."/>
            <person name="Peng D.H."/>
            <person name="Ahmad S."/>
            <person name="Lan S."/>
            <person name="Zhang J.S."/>
            <person name="Tsai W.C."/>
            <person name="Van de Peer Y."/>
            <person name="Liu Z.J."/>
        </authorList>
    </citation>
    <scope>NUCLEOTIDE SEQUENCE</scope>
    <source>
        <strain evidence="3">SCP</strain>
    </source>
</reference>
<evidence type="ECO:0000313" key="4">
    <source>
        <dbReference type="Proteomes" id="UP001179952"/>
    </source>
</evidence>
<gene>
    <name evidence="3" type="ORF">QJS04_geneDACA003567</name>
</gene>
<dbReference type="EMBL" id="JAUJYN010000002">
    <property type="protein sequence ID" value="KAK1278741.1"/>
    <property type="molecule type" value="Genomic_DNA"/>
</dbReference>
<keyword evidence="1" id="KW-0472">Membrane</keyword>
<dbReference type="InterPro" id="IPR002048">
    <property type="entry name" value="EF_hand_dom"/>
</dbReference>
<feature type="domain" description="EF-hand" evidence="2">
    <location>
        <begin position="235"/>
        <end position="254"/>
    </location>
</feature>
<dbReference type="PROSITE" id="PS50222">
    <property type="entry name" value="EF_HAND_2"/>
    <property type="match status" value="1"/>
</dbReference>
<evidence type="ECO:0000313" key="3">
    <source>
        <dbReference type="EMBL" id="KAK1278741.1"/>
    </source>
</evidence>
<proteinExistence type="predicted"/>
<dbReference type="Proteomes" id="UP001179952">
    <property type="component" value="Unassembled WGS sequence"/>
</dbReference>
<reference evidence="3" key="2">
    <citation type="submission" date="2023-06" db="EMBL/GenBank/DDBJ databases">
        <authorList>
            <person name="Ma L."/>
            <person name="Liu K.-W."/>
            <person name="Li Z."/>
            <person name="Hsiao Y.-Y."/>
            <person name="Qi Y."/>
            <person name="Fu T."/>
            <person name="Tang G."/>
            <person name="Zhang D."/>
            <person name="Sun W.-H."/>
            <person name="Liu D.-K."/>
            <person name="Li Y."/>
            <person name="Chen G.-Z."/>
            <person name="Liu X.-D."/>
            <person name="Liao X.-Y."/>
            <person name="Jiang Y.-T."/>
            <person name="Yu X."/>
            <person name="Hao Y."/>
            <person name="Huang J."/>
            <person name="Zhao X.-W."/>
            <person name="Ke S."/>
            <person name="Chen Y.-Y."/>
            <person name="Wu W.-L."/>
            <person name="Hsu J.-L."/>
            <person name="Lin Y.-F."/>
            <person name="Huang M.-D."/>
            <person name="Li C.-Y."/>
            <person name="Huang L."/>
            <person name="Wang Z.-W."/>
            <person name="Zhao X."/>
            <person name="Zhong W.-Y."/>
            <person name="Peng D.-H."/>
            <person name="Ahmad S."/>
            <person name="Lan S."/>
            <person name="Zhang J.-S."/>
            <person name="Tsai W.-C."/>
            <person name="Van De Peer Y."/>
            <person name="Liu Z.-J."/>
        </authorList>
    </citation>
    <scope>NUCLEOTIDE SEQUENCE</scope>
    <source>
        <strain evidence="3">SCP</strain>
        <tissue evidence="3">Leaves</tissue>
    </source>
</reference>
<keyword evidence="4" id="KW-1185">Reference proteome</keyword>
<dbReference type="AlphaFoldDB" id="A0AAV9BPU4"/>
<dbReference type="Gene3D" id="1.10.238.10">
    <property type="entry name" value="EF-hand"/>
    <property type="match status" value="1"/>
</dbReference>
<keyword evidence="1" id="KW-0812">Transmembrane</keyword>
<dbReference type="SUPFAM" id="SSF47473">
    <property type="entry name" value="EF-hand"/>
    <property type="match status" value="1"/>
</dbReference>
<keyword evidence="1" id="KW-1133">Transmembrane helix</keyword>
<organism evidence="3 4">
    <name type="scientific">Acorus gramineus</name>
    <name type="common">Dwarf sweet flag</name>
    <dbReference type="NCBI Taxonomy" id="55184"/>
    <lineage>
        <taxon>Eukaryota</taxon>
        <taxon>Viridiplantae</taxon>
        <taxon>Streptophyta</taxon>
        <taxon>Embryophyta</taxon>
        <taxon>Tracheophyta</taxon>
        <taxon>Spermatophyta</taxon>
        <taxon>Magnoliopsida</taxon>
        <taxon>Liliopsida</taxon>
        <taxon>Acoraceae</taxon>
        <taxon>Acorus</taxon>
    </lineage>
</organism>
<accession>A0AAV9BPU4</accession>